<evidence type="ECO:0000313" key="3">
    <source>
        <dbReference type="Proteomes" id="UP001231189"/>
    </source>
</evidence>
<dbReference type="PANTHER" id="PTHR33026:SF7">
    <property type="entry name" value="OS03G0100275 PROTEIN"/>
    <property type="match status" value="1"/>
</dbReference>
<dbReference type="Pfam" id="PF04195">
    <property type="entry name" value="Transposase_28"/>
    <property type="match status" value="1"/>
</dbReference>
<dbReference type="InterPro" id="IPR007321">
    <property type="entry name" value="Transposase_28"/>
</dbReference>
<name>A0AAD8VQD2_LOLMU</name>
<gene>
    <name evidence="2" type="ORF">QYE76_036878</name>
</gene>
<proteinExistence type="predicted"/>
<keyword evidence="3" id="KW-1185">Reference proteome</keyword>
<dbReference type="EMBL" id="JAUUTY010000007">
    <property type="protein sequence ID" value="KAK1613205.1"/>
    <property type="molecule type" value="Genomic_DNA"/>
</dbReference>
<dbReference type="AlphaFoldDB" id="A0AAD8VQD2"/>
<organism evidence="2 3">
    <name type="scientific">Lolium multiflorum</name>
    <name type="common">Italian ryegrass</name>
    <name type="synonym">Lolium perenne subsp. multiflorum</name>
    <dbReference type="NCBI Taxonomy" id="4521"/>
    <lineage>
        <taxon>Eukaryota</taxon>
        <taxon>Viridiplantae</taxon>
        <taxon>Streptophyta</taxon>
        <taxon>Embryophyta</taxon>
        <taxon>Tracheophyta</taxon>
        <taxon>Spermatophyta</taxon>
        <taxon>Magnoliopsida</taxon>
        <taxon>Liliopsida</taxon>
        <taxon>Poales</taxon>
        <taxon>Poaceae</taxon>
        <taxon>BOP clade</taxon>
        <taxon>Pooideae</taxon>
        <taxon>Poodae</taxon>
        <taxon>Poeae</taxon>
        <taxon>Poeae Chloroplast Group 2 (Poeae type)</taxon>
        <taxon>Loliodinae</taxon>
        <taxon>Loliinae</taxon>
        <taxon>Lolium</taxon>
    </lineage>
</organism>
<comment type="caution">
    <text evidence="2">The sequence shown here is derived from an EMBL/GenBank/DDBJ whole genome shotgun (WGS) entry which is preliminary data.</text>
</comment>
<evidence type="ECO:0000259" key="1">
    <source>
        <dbReference type="Pfam" id="PF04195"/>
    </source>
</evidence>
<sequence length="717" mass="82476">MPSRTKLTKHIAPGTNAPMEKAEVSGWERSKISNQDHRMLKKLGLLKKQDSLIFPGDESFPRPRIGYRVTFIDHLIRGLSTPIHEFLRGLLFVYGIQLHQLTQTPNSILHISIFITLCECFLGTHPHWGLWKRIFYLRRNNSRNVVYNVGGVCICVRPDVDYFDIKFPDSIQGWRKRWLYIHDEYDVSQEYGIAPFEAAEAILRRRSWDAEATAEEKTATEALMKRIHQLQNTHGEELSGIQIIAYFLRIRVQPLQARKNPLWMYSCEKDVDRLSKDLSVKDLERLIRHFSSLSKKHEVPSSCRVELYSGSHALPDPLMKNLINLGSQFIGFRDEAASLRGRMGEVFTLHEETEDNLLDALFILELNGDLARTNISNARTALTCLFPHFFPKETQPEFFSELVHRFLGKEDLALAYRNDSLKIAVEGTIALVAASEQNVDWAKAGNPKGMNKERWKALMKSAKTHSKKILAFLNPKYAASTSTARTEAALRKVREALELKESAAAKVSRAVKRENFMLELMTDASEDMAGSFLDATAEEQRVNSRVEVLLELSKRNNIDFWAGEDRTRQIVRFQDRATQVRKFQDFFGSTLAMIYNAMFPRNLQPANLTELMAMFRDVESIHDFVKAQMVAGAKFALIWLKVCHSKLDFNNLFDLFYRKTSKKRVNVDKHNELASPIAEKMIDELLRYDAAFFTDLRYDDSTQNIRAAKEKIAIDRL</sequence>
<evidence type="ECO:0000313" key="2">
    <source>
        <dbReference type="EMBL" id="KAK1613205.1"/>
    </source>
</evidence>
<dbReference type="Proteomes" id="UP001231189">
    <property type="component" value="Unassembled WGS sequence"/>
</dbReference>
<feature type="domain" description="Transposase (putative) gypsy type" evidence="1">
    <location>
        <begin position="69"/>
        <end position="138"/>
    </location>
</feature>
<protein>
    <recommendedName>
        <fullName evidence="1">Transposase (putative) gypsy type domain-containing protein</fullName>
    </recommendedName>
</protein>
<reference evidence="2" key="1">
    <citation type="submission" date="2023-07" db="EMBL/GenBank/DDBJ databases">
        <title>A chromosome-level genome assembly of Lolium multiflorum.</title>
        <authorList>
            <person name="Chen Y."/>
            <person name="Copetti D."/>
            <person name="Kolliker R."/>
            <person name="Studer B."/>
        </authorList>
    </citation>
    <scope>NUCLEOTIDE SEQUENCE</scope>
    <source>
        <strain evidence="2">02402/16</strain>
        <tissue evidence="2">Leaf</tissue>
    </source>
</reference>
<dbReference type="PANTHER" id="PTHR33026">
    <property type="entry name" value="OS06G0360600 PROTEIN"/>
    <property type="match status" value="1"/>
</dbReference>
<accession>A0AAD8VQD2</accession>